<dbReference type="Proteomes" id="UP001628156">
    <property type="component" value="Unassembled WGS sequence"/>
</dbReference>
<dbReference type="Gene3D" id="3.90.226.10">
    <property type="entry name" value="2-enoyl-CoA Hydratase, Chain A, domain 1"/>
    <property type="match status" value="1"/>
</dbReference>
<name>A0ABQ0DLS3_9EUKA</name>
<dbReference type="EMBL" id="BAAFRS010000161">
    <property type="protein sequence ID" value="GAB1223762.1"/>
    <property type="molecule type" value="Genomic_DNA"/>
</dbReference>
<organism evidence="4 5">
    <name type="scientific">Entamoeba nuttalli</name>
    <dbReference type="NCBI Taxonomy" id="412467"/>
    <lineage>
        <taxon>Eukaryota</taxon>
        <taxon>Amoebozoa</taxon>
        <taxon>Evosea</taxon>
        <taxon>Archamoebae</taxon>
        <taxon>Mastigamoebida</taxon>
        <taxon>Entamoebidae</taxon>
        <taxon>Entamoeba</taxon>
    </lineage>
</organism>
<protein>
    <submittedName>
        <fullName evidence="4">Uncharacterized protein</fullName>
    </submittedName>
</protein>
<dbReference type="SUPFAM" id="SSF52096">
    <property type="entry name" value="ClpP/crotonase"/>
    <property type="match status" value="1"/>
</dbReference>
<feature type="signal peptide" evidence="3">
    <location>
        <begin position="1"/>
        <end position="18"/>
    </location>
</feature>
<evidence type="ECO:0000256" key="2">
    <source>
        <dbReference type="SAM" id="Phobius"/>
    </source>
</evidence>
<dbReference type="PANTHER" id="PTHR37049">
    <property type="entry name" value="PEPTIDASE S41 FAMILY PROTEIN"/>
    <property type="match status" value="1"/>
</dbReference>
<dbReference type="InterPro" id="IPR029045">
    <property type="entry name" value="ClpP/crotonase-like_dom_sf"/>
</dbReference>
<dbReference type="InterPro" id="IPR052766">
    <property type="entry name" value="S41A_metabolite_peptidase"/>
</dbReference>
<gene>
    <name evidence="4" type="ORF">ENUP19_0161G0020</name>
</gene>
<proteinExistence type="predicted"/>
<keyword evidence="3" id="KW-0732">Signal</keyword>
<comment type="caution">
    <text evidence="4">The sequence shown here is derived from an EMBL/GenBank/DDBJ whole genome shotgun (WGS) entry which is preliminary data.</text>
</comment>
<evidence type="ECO:0000313" key="5">
    <source>
        <dbReference type="Proteomes" id="UP001628156"/>
    </source>
</evidence>
<evidence type="ECO:0000313" key="4">
    <source>
        <dbReference type="EMBL" id="GAB1223762.1"/>
    </source>
</evidence>
<dbReference type="PANTHER" id="PTHR37049:SF4">
    <property type="entry name" value="RHODANESE DOMAIN-CONTAINING PROTEIN"/>
    <property type="match status" value="1"/>
</dbReference>
<evidence type="ECO:0000256" key="1">
    <source>
        <dbReference type="SAM" id="Coils"/>
    </source>
</evidence>
<accession>A0ABQ0DLS3</accession>
<reference evidence="4 5" key="1">
    <citation type="journal article" date="2019" name="PLoS Negl. Trop. Dis.">
        <title>Whole genome sequencing of Entamoeba nuttalli reveals mammalian host-related molecular signatures and a novel octapeptide-repeat surface protein.</title>
        <authorList>
            <person name="Tanaka M."/>
            <person name="Makiuchi T."/>
            <person name="Komiyama T."/>
            <person name="Shiina T."/>
            <person name="Osaki K."/>
            <person name="Tachibana H."/>
        </authorList>
    </citation>
    <scope>NUCLEOTIDE SEQUENCE [LARGE SCALE GENOMIC DNA]</scope>
    <source>
        <strain evidence="4 5">P19-061405</strain>
    </source>
</reference>
<feature type="chain" id="PRO_5046697756" evidence="3">
    <location>
        <begin position="19"/>
        <end position="721"/>
    </location>
</feature>
<keyword evidence="2" id="KW-0812">Transmembrane</keyword>
<keyword evidence="2" id="KW-0472">Membrane</keyword>
<feature type="coiled-coil region" evidence="1">
    <location>
        <begin position="577"/>
        <end position="604"/>
    </location>
</feature>
<keyword evidence="2" id="KW-1133">Transmembrane helix</keyword>
<evidence type="ECO:0000256" key="3">
    <source>
        <dbReference type="SAM" id="SignalP"/>
    </source>
</evidence>
<sequence>MLLIFLCFILSNALKCSQLKMNKVYSVEDAFECINSAKTNPLFNTRVVEEIKKELEGYVYKDILKNPPQPSFDANYHKSLDLDQELASIDVNSTESYNFFRSLTSVVYNAHDLHFSLTAQSDYDGNNFLVDSFYFILPFDIVILNDKSVKFVLKSTSYNVTVPDAVKNNQDISVSKINGKNVLEFIRVFGEEHGRMKSLHGNFVRALNSITFSSLNSMTLSKEELSTVLSIEWSNGETCDVSYQMLYIPFYSLSKKAQSIVNRKLNGNDYSPLTLEDIEERHIKREEKTPYDLQSRDGMYSCKVDQDQKMNIFVLKSFSFSDEDRENSTKTLAECIHLFDENEFPISVILVKNGGGYVDLGMDLAKILSPTISSTIISSFRISEPSKQVYEAEYYEYMNDTTTCKPRYDPVTNKYNGDWYSHPDTVYYGDVKHVKTQASYMPASVMVDASFIHHPRQPTDIVVFTDGYCYSTCSMFTKTLKEQGGAIIVGFSGDPEGDLDHFDVGQSPSSVVEGTELNTTEALELRTMGIRLRFSYCETYKLNYQFNETIPREFIVDSVDERVNIYQFNDNKLNEFTQEAQKIINKYKEECNSKNDRLVLLSQECDNKSTIEHGHGGFKCGNDNKWTKECVISYCDEGYKFDRINQKCIIDVCYTPDNSQSSTSDSNDKIKDDDIIIFIVVGSIIGICVIVTLIVLVIGLVLFCVKKRHHKSSYNTLPDTN</sequence>
<keyword evidence="1" id="KW-0175">Coiled coil</keyword>
<keyword evidence="5" id="KW-1185">Reference proteome</keyword>
<feature type="transmembrane region" description="Helical" evidence="2">
    <location>
        <begin position="675"/>
        <end position="705"/>
    </location>
</feature>